<reference evidence="1 2" key="1">
    <citation type="submission" date="2019-10" db="EMBL/GenBank/DDBJ databases">
        <authorList>
            <person name="Palmer J.M."/>
        </authorList>
    </citation>
    <scope>NUCLEOTIDE SEQUENCE [LARGE SCALE GENOMIC DNA]</scope>
    <source>
        <strain evidence="1 2">TWF506</strain>
    </source>
</reference>
<sequence length="118" mass="12930">MAREAARLLGNAGNVGPAIRAAPASAAGVKTVGTIVVGTIAATRSDFQALKQSVPKDPSNVEYAYDSIKIYLCLAKINDCEVQRLRKEPKVLAAYLDREVEQYKQPFMKQVQNAHKRK</sequence>
<keyword evidence="2" id="KW-1185">Reference proteome</keyword>
<dbReference type="AlphaFoldDB" id="A0AAN8NA92"/>
<gene>
    <name evidence="1" type="ORF">TWF506_011189</name>
</gene>
<comment type="caution">
    <text evidence="1">The sequence shown here is derived from an EMBL/GenBank/DDBJ whole genome shotgun (WGS) entry which is preliminary data.</text>
</comment>
<evidence type="ECO:0000313" key="1">
    <source>
        <dbReference type="EMBL" id="KAK6506271.1"/>
    </source>
</evidence>
<organism evidence="1 2">
    <name type="scientific">Arthrobotrys conoides</name>
    <dbReference type="NCBI Taxonomy" id="74498"/>
    <lineage>
        <taxon>Eukaryota</taxon>
        <taxon>Fungi</taxon>
        <taxon>Dikarya</taxon>
        <taxon>Ascomycota</taxon>
        <taxon>Pezizomycotina</taxon>
        <taxon>Orbiliomycetes</taxon>
        <taxon>Orbiliales</taxon>
        <taxon>Orbiliaceae</taxon>
        <taxon>Arthrobotrys</taxon>
    </lineage>
</organism>
<name>A0AAN8NA92_9PEZI</name>
<accession>A0AAN8NA92</accession>
<proteinExistence type="predicted"/>
<dbReference type="Proteomes" id="UP001307849">
    <property type="component" value="Unassembled WGS sequence"/>
</dbReference>
<evidence type="ECO:0000313" key="2">
    <source>
        <dbReference type="Proteomes" id="UP001307849"/>
    </source>
</evidence>
<protein>
    <submittedName>
        <fullName evidence="1">Uncharacterized protein</fullName>
    </submittedName>
</protein>
<dbReference type="EMBL" id="JAVHJM010000009">
    <property type="protein sequence ID" value="KAK6506271.1"/>
    <property type="molecule type" value="Genomic_DNA"/>
</dbReference>